<evidence type="ECO:0000313" key="3">
    <source>
        <dbReference type="Proteomes" id="UP000807353"/>
    </source>
</evidence>
<protein>
    <recommendedName>
        <fullName evidence="1">Aminoglycoside phosphotransferase domain-containing protein</fullName>
    </recommendedName>
</protein>
<gene>
    <name evidence="2" type="ORF">BDZ94DRAFT_1243168</name>
</gene>
<organism evidence="2 3">
    <name type="scientific">Collybia nuda</name>
    <dbReference type="NCBI Taxonomy" id="64659"/>
    <lineage>
        <taxon>Eukaryota</taxon>
        <taxon>Fungi</taxon>
        <taxon>Dikarya</taxon>
        <taxon>Basidiomycota</taxon>
        <taxon>Agaricomycotina</taxon>
        <taxon>Agaricomycetes</taxon>
        <taxon>Agaricomycetidae</taxon>
        <taxon>Agaricales</taxon>
        <taxon>Tricholomatineae</taxon>
        <taxon>Clitocybaceae</taxon>
        <taxon>Collybia</taxon>
    </lineage>
</organism>
<dbReference type="Pfam" id="PF01636">
    <property type="entry name" value="APH"/>
    <property type="match status" value="1"/>
</dbReference>
<dbReference type="SUPFAM" id="SSF56112">
    <property type="entry name" value="Protein kinase-like (PK-like)"/>
    <property type="match status" value="1"/>
</dbReference>
<accession>A0A9P6CR74</accession>
<dbReference type="InterPro" id="IPR011009">
    <property type="entry name" value="Kinase-like_dom_sf"/>
</dbReference>
<proteinExistence type="predicted"/>
<evidence type="ECO:0000313" key="2">
    <source>
        <dbReference type="EMBL" id="KAF9469749.1"/>
    </source>
</evidence>
<dbReference type="AlphaFoldDB" id="A0A9P6CR74"/>
<dbReference type="OrthoDB" id="25129at2759"/>
<feature type="domain" description="Aminoglycoside phosphotransferase" evidence="1">
    <location>
        <begin position="20"/>
        <end position="91"/>
    </location>
</feature>
<name>A0A9P6CR74_9AGAR</name>
<dbReference type="InterPro" id="IPR002575">
    <property type="entry name" value="Aminoglycoside_PTrfase"/>
</dbReference>
<dbReference type="EMBL" id="MU150229">
    <property type="protein sequence ID" value="KAF9469749.1"/>
    <property type="molecule type" value="Genomic_DNA"/>
</dbReference>
<keyword evidence="3" id="KW-1185">Reference proteome</keyword>
<evidence type="ECO:0000259" key="1">
    <source>
        <dbReference type="Pfam" id="PF01636"/>
    </source>
</evidence>
<comment type="caution">
    <text evidence="2">The sequence shown here is derived from an EMBL/GenBank/DDBJ whole genome shotgun (WGS) entry which is preliminary data.</text>
</comment>
<sequence length="161" mass="18066">MISRVASNMSYSINDAQEYFVMGDFWPGNMMVVLEGEKLKNIYILDWELAKPGLPGVEIGQFCAEIHLLRRFDPFARAPASRILETFCEAYTYYGAPDVQVVRDALVHLGSHLIVLTPRIPWGDKASTRKVVQEGVQLLAGASSQDENWLRHSIVGGLMPR</sequence>
<dbReference type="Gene3D" id="3.90.1200.10">
    <property type="match status" value="1"/>
</dbReference>
<dbReference type="Proteomes" id="UP000807353">
    <property type="component" value="Unassembled WGS sequence"/>
</dbReference>
<reference evidence="2" key="1">
    <citation type="submission" date="2020-11" db="EMBL/GenBank/DDBJ databases">
        <authorList>
            <consortium name="DOE Joint Genome Institute"/>
            <person name="Ahrendt S."/>
            <person name="Riley R."/>
            <person name="Andreopoulos W."/>
            <person name="Labutti K."/>
            <person name="Pangilinan J."/>
            <person name="Ruiz-Duenas F.J."/>
            <person name="Barrasa J.M."/>
            <person name="Sanchez-Garcia M."/>
            <person name="Camarero S."/>
            <person name="Miyauchi S."/>
            <person name="Serrano A."/>
            <person name="Linde D."/>
            <person name="Babiker R."/>
            <person name="Drula E."/>
            <person name="Ayuso-Fernandez I."/>
            <person name="Pacheco R."/>
            <person name="Padilla G."/>
            <person name="Ferreira P."/>
            <person name="Barriuso J."/>
            <person name="Kellner H."/>
            <person name="Castanera R."/>
            <person name="Alfaro M."/>
            <person name="Ramirez L."/>
            <person name="Pisabarro A.G."/>
            <person name="Kuo A."/>
            <person name="Tritt A."/>
            <person name="Lipzen A."/>
            <person name="He G."/>
            <person name="Yan M."/>
            <person name="Ng V."/>
            <person name="Cullen D."/>
            <person name="Martin F."/>
            <person name="Rosso M.-N."/>
            <person name="Henrissat B."/>
            <person name="Hibbett D."/>
            <person name="Martinez A.T."/>
            <person name="Grigoriev I.V."/>
        </authorList>
    </citation>
    <scope>NUCLEOTIDE SEQUENCE</scope>
    <source>
        <strain evidence="2">CBS 247.69</strain>
    </source>
</reference>